<protein>
    <submittedName>
        <fullName evidence="2">PhzF family phenazine biosynthesis protein</fullName>
    </submittedName>
</protein>
<name>A0ABD5UTM1_9EURY</name>
<proteinExistence type="predicted"/>
<dbReference type="PANTHER" id="PTHR13774:SF39">
    <property type="entry name" value="BIOSYNTHESIS PROTEIN, PUTATIVE-RELATED"/>
    <property type="match status" value="1"/>
</dbReference>
<evidence type="ECO:0000313" key="2">
    <source>
        <dbReference type="EMBL" id="MFC6891109.1"/>
    </source>
</evidence>
<dbReference type="AlphaFoldDB" id="A0ABD5UTM1"/>
<accession>A0ABD5UTM1</accession>
<dbReference type="Gene3D" id="3.10.310.10">
    <property type="entry name" value="Diaminopimelate Epimerase, Chain A, domain 1"/>
    <property type="match status" value="2"/>
</dbReference>
<dbReference type="EMBL" id="JBHSXL010000001">
    <property type="protein sequence ID" value="MFC6891109.1"/>
    <property type="molecule type" value="Genomic_DNA"/>
</dbReference>
<dbReference type="Proteomes" id="UP001596296">
    <property type="component" value="Unassembled WGS sequence"/>
</dbReference>
<evidence type="ECO:0000256" key="1">
    <source>
        <dbReference type="ARBA" id="ARBA00023235"/>
    </source>
</evidence>
<keyword evidence="1" id="KW-0413">Isomerase</keyword>
<organism evidence="2 3">
    <name type="scientific">Halopenitus salinus</name>
    <dbReference type="NCBI Taxonomy" id="1198295"/>
    <lineage>
        <taxon>Archaea</taxon>
        <taxon>Methanobacteriati</taxon>
        <taxon>Methanobacteriota</taxon>
        <taxon>Stenosarchaea group</taxon>
        <taxon>Halobacteria</taxon>
        <taxon>Halobacteriales</taxon>
        <taxon>Haloferacaceae</taxon>
        <taxon>Halopenitus</taxon>
    </lineage>
</organism>
<dbReference type="SUPFAM" id="SSF54506">
    <property type="entry name" value="Diaminopimelate epimerase-like"/>
    <property type="match status" value="1"/>
</dbReference>
<dbReference type="PANTHER" id="PTHR13774">
    <property type="entry name" value="PHENAZINE BIOSYNTHESIS PROTEIN"/>
    <property type="match status" value="1"/>
</dbReference>
<dbReference type="RefSeq" id="WP_379738831.1">
    <property type="nucleotide sequence ID" value="NZ_JBHSVN010000001.1"/>
</dbReference>
<dbReference type="Pfam" id="PF02567">
    <property type="entry name" value="PhzC-PhzF"/>
    <property type="match status" value="1"/>
</dbReference>
<comment type="caution">
    <text evidence="2">The sequence shown here is derived from an EMBL/GenBank/DDBJ whole genome shotgun (WGS) entry which is preliminary data.</text>
</comment>
<reference evidence="2 3" key="1">
    <citation type="journal article" date="2019" name="Int. J. Syst. Evol. Microbiol.">
        <title>The Global Catalogue of Microorganisms (GCM) 10K type strain sequencing project: providing services to taxonomists for standard genome sequencing and annotation.</title>
        <authorList>
            <consortium name="The Broad Institute Genomics Platform"/>
            <consortium name="The Broad Institute Genome Sequencing Center for Infectious Disease"/>
            <person name="Wu L."/>
            <person name="Ma J."/>
        </authorList>
    </citation>
    <scope>NUCLEOTIDE SEQUENCE [LARGE SCALE GENOMIC DNA]</scope>
    <source>
        <strain evidence="2 3">SKJ47</strain>
    </source>
</reference>
<sequence length="309" mass="32138">METRRTLLVDAFTTDPLAGNAAGVVPNADGLSPDQMRAIAAEIGASETAFVRENRPSDDGDDPGLQLRYFTPDREIDLCGHATVASVAHLFDDDVLGSGTHAVATDAGTVDVEIDPDGTVRLFRPVEAVEPVEVDYGRLEEALGIPSAAFADVGADLPAACASIGLPFLVVPVNFLERLAEADPDLDAVEALSESFDVAGVYAFTFDTLEADSTVHARAWAPGIGVPEDPVTGTAAGALGAHLRGSDVFDGDPPAELRLEQGHFVDRPGTVRIGIENADDRISVGGSAVTSLDGDLAIPAPETDEIIEA</sequence>
<keyword evidence="3" id="KW-1185">Reference proteome</keyword>
<dbReference type="InterPro" id="IPR003719">
    <property type="entry name" value="Phenazine_PhzF-like"/>
</dbReference>
<gene>
    <name evidence="2" type="ORF">ACFQE9_00465</name>
</gene>
<dbReference type="PIRSF" id="PIRSF016184">
    <property type="entry name" value="PhzC_PhzF"/>
    <property type="match status" value="1"/>
</dbReference>
<evidence type="ECO:0000313" key="3">
    <source>
        <dbReference type="Proteomes" id="UP001596296"/>
    </source>
</evidence>
<dbReference type="GO" id="GO:0016853">
    <property type="term" value="F:isomerase activity"/>
    <property type="evidence" value="ECO:0007669"/>
    <property type="project" value="UniProtKB-KW"/>
</dbReference>
<dbReference type="NCBIfam" id="TIGR00654">
    <property type="entry name" value="PhzF_family"/>
    <property type="match status" value="1"/>
</dbReference>